<accession>A0A6J7GDM2</accession>
<protein>
    <submittedName>
        <fullName evidence="1">Unannotated protein</fullName>
    </submittedName>
</protein>
<sequence>MSPNRDHRPDGVVFIAECPEHGLHGERRTCFTCGGPVRQVAMRRCEPPAPRAGTYVCTICSRASSRPFPIDEHGHHTDPQANRCSGLTHYRPDGWVSISTAQQHDDGTWGPAQPLGPQGAVANAGIDAAPSDDDLAGAIWSNLPALAGCDDEMKEIALVRDALAAARRDLAGDFIHPDSPVHPDNGPAKVEPPHIGMTPNDHCECDVCTAAKLDPVTKRELPPGTGHAPAGKDGFC</sequence>
<dbReference type="EMBL" id="CAFBMK010000036">
    <property type="protein sequence ID" value="CAB4906327.1"/>
    <property type="molecule type" value="Genomic_DNA"/>
</dbReference>
<reference evidence="1" key="1">
    <citation type="submission" date="2020-05" db="EMBL/GenBank/DDBJ databases">
        <authorList>
            <person name="Chiriac C."/>
            <person name="Salcher M."/>
            <person name="Ghai R."/>
            <person name="Kavagutti S V."/>
        </authorList>
    </citation>
    <scope>NUCLEOTIDE SEQUENCE</scope>
</reference>
<gene>
    <name evidence="1" type="ORF">UFOPK3564_00908</name>
</gene>
<dbReference type="AlphaFoldDB" id="A0A6J7GDM2"/>
<organism evidence="1">
    <name type="scientific">freshwater metagenome</name>
    <dbReference type="NCBI Taxonomy" id="449393"/>
    <lineage>
        <taxon>unclassified sequences</taxon>
        <taxon>metagenomes</taxon>
        <taxon>ecological metagenomes</taxon>
    </lineage>
</organism>
<proteinExistence type="predicted"/>
<evidence type="ECO:0000313" key="1">
    <source>
        <dbReference type="EMBL" id="CAB4906327.1"/>
    </source>
</evidence>
<name>A0A6J7GDM2_9ZZZZ</name>